<gene>
    <name evidence="1" type="ordered locus">ABC0321</name>
</gene>
<reference evidence="2" key="4">
    <citation type="submission" date="2003-10" db="EMBL/GenBank/DDBJ databases">
        <title>The complete genome sequence of the alkaliphilic Bacillus clausii KSM-K16.</title>
        <authorList>
            <person name="Takaki Y."/>
            <person name="Kageyama Y."/>
            <person name="Shimamura S."/>
            <person name="Suzuki H."/>
            <person name="Nishi S."/>
            <person name="Hatada Y."/>
            <person name="Kawai S."/>
            <person name="Ito S."/>
            <person name="Horikoshi K."/>
        </authorList>
    </citation>
    <scope>NUCLEOTIDE SEQUENCE [LARGE SCALE GENOMIC DNA]</scope>
    <source>
        <strain evidence="2">KSM-K16</strain>
    </source>
</reference>
<dbReference type="HOGENOM" id="CLU_2354033_0_0_9"/>
<reference evidence="1 2" key="5">
    <citation type="journal article" date="2007" name="Extremophiles">
        <title>Intragenomic diversity of the V1 regions of 16S rRNA genes in high-alkaline protease-producing Bacillus clausii spp.</title>
        <authorList>
            <person name="Kageyama Y."/>
            <person name="Takaki Y."/>
            <person name="Shimamura S."/>
            <person name="Nishi S."/>
            <person name="Nogi Y."/>
            <person name="Uchimura K."/>
            <person name="Kobayashi T."/>
            <person name="Hitomi J."/>
            <person name="Ozaki K."/>
            <person name="Kawai S."/>
            <person name="Ito S."/>
            <person name="Horikoshi K."/>
        </authorList>
    </citation>
    <scope>NUCLEOTIDE SEQUENCE [LARGE SCALE GENOMIC DNA]</scope>
    <source>
        <strain evidence="1 2">KSM-K16</strain>
    </source>
</reference>
<dbReference type="EMBL" id="AP006627">
    <property type="protein sequence ID" value="BAD62863.1"/>
    <property type="molecule type" value="Genomic_DNA"/>
</dbReference>
<name>Q5WL92_SHOC1</name>
<evidence type="ECO:0008006" key="3">
    <source>
        <dbReference type="Google" id="ProtNLM"/>
    </source>
</evidence>
<dbReference type="KEGG" id="bcl:ABC0321"/>
<evidence type="ECO:0000313" key="2">
    <source>
        <dbReference type="Proteomes" id="UP000001168"/>
    </source>
</evidence>
<dbReference type="AlphaFoldDB" id="Q5WL92"/>
<evidence type="ECO:0000313" key="1">
    <source>
        <dbReference type="EMBL" id="BAD62863.1"/>
    </source>
</evidence>
<reference evidence="1 2" key="1">
    <citation type="journal article" date="1994" name="J. Ferment. Bioeng.">
        <title>Molecular cloning and nucleotide sequence of the gene for an alkaline protease from the alkalophilic Bacillus sp. KSM-K16.</title>
        <authorList>
            <person name="Hakamada Y."/>
            <person name="Kobayashi T."/>
            <person name="Hitomi J."/>
            <person name="Kawai S."/>
            <person name="Ito S."/>
        </authorList>
    </citation>
    <scope>NUCLEOTIDE SEQUENCE [LARGE SCALE GENOMIC DNA]</scope>
    <source>
        <strain evidence="1 2">KSM-K16</strain>
    </source>
</reference>
<proteinExistence type="predicted"/>
<accession>Q5WL92</accession>
<reference evidence="1 2" key="2">
    <citation type="journal article" date="1995" name="Appl. Microbiol. Biotechnol.">
        <title>Purification and properties of an alkaline protease from alkalophilic Bacillus sp. KSM-K16.</title>
        <authorList>
            <person name="Kobayashi T."/>
            <person name="Hakamada Y."/>
            <person name="Adachi S."/>
            <person name="Hitomi J."/>
            <person name="Yoshimatsu T."/>
            <person name="Koike K."/>
            <person name="Kawai S."/>
            <person name="Ito S."/>
        </authorList>
    </citation>
    <scope>NUCLEOTIDE SEQUENCE [LARGE SCALE GENOMIC DNA]</scope>
    <source>
        <strain evidence="1 2">KSM-K16</strain>
    </source>
</reference>
<protein>
    <recommendedName>
        <fullName evidence="3">DUF2642 domain-containing protein</fullName>
    </recommendedName>
</protein>
<reference evidence="1 2" key="3">
    <citation type="journal article" date="1997" name="Protein Eng.">
        <title>High-resolution crystal structure of M-protease: phylogeny aided analysis of the high-alkaline adaptation mechanism.</title>
        <authorList>
            <person name="Shirai T."/>
            <person name="Suzuki A."/>
            <person name="Yamane T."/>
            <person name="Ashida T."/>
            <person name="Kobayashi T."/>
            <person name="Ito S."/>
        </authorList>
    </citation>
    <scope>NUCLEOTIDE SEQUENCE [LARGE SCALE GENOMIC DNA]</scope>
    <source>
        <strain evidence="1 2">KSM-K16</strain>
    </source>
</reference>
<dbReference type="Proteomes" id="UP000001168">
    <property type="component" value="Chromosome"/>
</dbReference>
<organism evidence="1 2">
    <name type="scientific">Shouchella clausii (strain KSM-K16)</name>
    <name type="common">Alkalihalobacillus clausii</name>
    <dbReference type="NCBI Taxonomy" id="66692"/>
    <lineage>
        <taxon>Bacteria</taxon>
        <taxon>Bacillati</taxon>
        <taxon>Bacillota</taxon>
        <taxon>Bacilli</taxon>
        <taxon>Bacillales</taxon>
        <taxon>Bacillaceae</taxon>
        <taxon>Shouchella</taxon>
    </lineage>
</organism>
<keyword evidence="2" id="KW-1185">Reference proteome</keyword>
<dbReference type="STRING" id="66692.ABC0321"/>
<sequence length="96" mass="11251">MHLLKKVQRRGKMVRVWYALKNLFLLFWFPRCWKKARAKRELLRGLIGKQIELSTPFGFLAGELVVVGKDYIELLDEMGADVFVRIAKIETIRSLS</sequence>
<dbReference type="eggNOG" id="ENOG5033MVE">
    <property type="taxonomic scope" value="Bacteria"/>
</dbReference>